<comment type="caution">
    <text evidence="3">The sequence shown here is derived from an EMBL/GenBank/DDBJ whole genome shotgun (WGS) entry which is preliminary data.</text>
</comment>
<feature type="domain" description="NodB homology" evidence="2">
    <location>
        <begin position="58"/>
        <end position="238"/>
    </location>
</feature>
<sequence>MNFFYVGTAKKLKQLLIILIAALFTGIFLFMENNIMHIPVFLTKDGPKAVYKNEQQRDKLSLTFDISWGDEKALLILEELKTSGIKNATFFLSASWAERHPDIVKKMQTDGHEIAMMGYHYKDYTALESNKIRQDLAQAKKVFDSLGVKNIGLLRPPSGHFNNEVLKIADSLGYTVVHWSVNSQDWINPGVEKIVQNVTEKMSGGDIILMHASDSAQQTQKAIPLIVQEMKRKHIKNVSVSELISNTNVKSNEIN</sequence>
<dbReference type="InterPro" id="IPR011330">
    <property type="entry name" value="Glyco_hydro/deAcase_b/a-brl"/>
</dbReference>
<dbReference type="Pfam" id="PF01522">
    <property type="entry name" value="Polysacc_deac_1"/>
    <property type="match status" value="1"/>
</dbReference>
<evidence type="ECO:0000313" key="4">
    <source>
        <dbReference type="Proteomes" id="UP001595752"/>
    </source>
</evidence>
<accession>A0ABV8B7I4</accession>
<evidence type="ECO:0000313" key="3">
    <source>
        <dbReference type="EMBL" id="MFC3885334.1"/>
    </source>
</evidence>
<proteinExistence type="predicted"/>
<organism evidence="3 4">
    <name type="scientific">Bacillus songklensis</name>
    <dbReference type="NCBI Taxonomy" id="1069116"/>
    <lineage>
        <taxon>Bacteria</taxon>
        <taxon>Bacillati</taxon>
        <taxon>Bacillota</taxon>
        <taxon>Bacilli</taxon>
        <taxon>Bacillales</taxon>
        <taxon>Bacillaceae</taxon>
        <taxon>Bacillus</taxon>
    </lineage>
</organism>
<feature type="transmembrane region" description="Helical" evidence="1">
    <location>
        <begin position="12"/>
        <end position="31"/>
    </location>
</feature>
<protein>
    <submittedName>
        <fullName evidence="3">Polysaccharide deacetylase family sporulation protein PdaB</fullName>
    </submittedName>
</protein>
<dbReference type="Proteomes" id="UP001595752">
    <property type="component" value="Unassembled WGS sequence"/>
</dbReference>
<keyword evidence="1" id="KW-1133">Transmembrane helix</keyword>
<gene>
    <name evidence="3" type="primary">pdaB</name>
    <name evidence="3" type="ORF">ACFOU2_18355</name>
</gene>
<dbReference type="SUPFAM" id="SSF88713">
    <property type="entry name" value="Glycoside hydrolase/deacetylase"/>
    <property type="match status" value="1"/>
</dbReference>
<keyword evidence="1" id="KW-0472">Membrane</keyword>
<dbReference type="Gene3D" id="3.20.20.370">
    <property type="entry name" value="Glycoside hydrolase/deacetylase"/>
    <property type="match status" value="1"/>
</dbReference>
<dbReference type="RefSeq" id="WP_377917635.1">
    <property type="nucleotide sequence ID" value="NZ_JBHRZT010000069.1"/>
</dbReference>
<reference evidence="4" key="1">
    <citation type="journal article" date="2019" name="Int. J. Syst. Evol. Microbiol.">
        <title>The Global Catalogue of Microorganisms (GCM) 10K type strain sequencing project: providing services to taxonomists for standard genome sequencing and annotation.</title>
        <authorList>
            <consortium name="The Broad Institute Genomics Platform"/>
            <consortium name="The Broad Institute Genome Sequencing Center for Infectious Disease"/>
            <person name="Wu L."/>
            <person name="Ma J."/>
        </authorList>
    </citation>
    <scope>NUCLEOTIDE SEQUENCE [LARGE SCALE GENOMIC DNA]</scope>
    <source>
        <strain evidence="4">CCUG 61889</strain>
    </source>
</reference>
<keyword evidence="1" id="KW-0812">Transmembrane</keyword>
<dbReference type="NCBIfam" id="TIGR02764">
    <property type="entry name" value="spore_ybaN_pdaB"/>
    <property type="match status" value="1"/>
</dbReference>
<keyword evidence="4" id="KW-1185">Reference proteome</keyword>
<name>A0ABV8B7I4_9BACI</name>
<dbReference type="InterPro" id="IPR050248">
    <property type="entry name" value="Polysacc_deacetylase_ArnD"/>
</dbReference>
<dbReference type="InterPro" id="IPR014132">
    <property type="entry name" value="PdaB-like"/>
</dbReference>
<evidence type="ECO:0000259" key="2">
    <source>
        <dbReference type="PROSITE" id="PS51677"/>
    </source>
</evidence>
<evidence type="ECO:0000256" key="1">
    <source>
        <dbReference type="SAM" id="Phobius"/>
    </source>
</evidence>
<dbReference type="EMBL" id="JBHRZT010000069">
    <property type="protein sequence ID" value="MFC3885334.1"/>
    <property type="molecule type" value="Genomic_DNA"/>
</dbReference>
<dbReference type="PROSITE" id="PS51677">
    <property type="entry name" value="NODB"/>
    <property type="match status" value="1"/>
</dbReference>
<dbReference type="PANTHER" id="PTHR10587:SF128">
    <property type="entry name" value="POLYSACCHARIDE DEACETYLASE PDAB-RELATED"/>
    <property type="match status" value="1"/>
</dbReference>
<dbReference type="InterPro" id="IPR002509">
    <property type="entry name" value="NODB_dom"/>
</dbReference>
<dbReference type="PANTHER" id="PTHR10587">
    <property type="entry name" value="GLYCOSYL TRANSFERASE-RELATED"/>
    <property type="match status" value="1"/>
</dbReference>